<feature type="transmembrane region" description="Helical" evidence="5">
    <location>
        <begin position="164"/>
        <end position="186"/>
    </location>
</feature>
<dbReference type="GO" id="GO:0005886">
    <property type="term" value="C:plasma membrane"/>
    <property type="evidence" value="ECO:0007669"/>
    <property type="project" value="TreeGrafter"/>
</dbReference>
<dbReference type="Proteomes" id="UP000033220">
    <property type="component" value="Chromosome DSM 122"/>
</dbReference>
<evidence type="ECO:0000313" key="7">
    <source>
        <dbReference type="Proteomes" id="UP000033220"/>
    </source>
</evidence>
<feature type="transmembrane region" description="Helical" evidence="5">
    <location>
        <begin position="198"/>
        <end position="217"/>
    </location>
</feature>
<feature type="transmembrane region" description="Helical" evidence="5">
    <location>
        <begin position="223"/>
        <end position="242"/>
    </location>
</feature>
<dbReference type="EMBL" id="HE663493">
    <property type="protein sequence ID" value="CCG09314.1"/>
    <property type="molecule type" value="Genomic_DNA"/>
</dbReference>
<keyword evidence="7" id="KW-1185">Reference proteome</keyword>
<dbReference type="InterPro" id="IPR004695">
    <property type="entry name" value="SLAC1/Mae1/Ssu1/TehA"/>
</dbReference>
<dbReference type="STRING" id="1150469.RSPPHO_02688"/>
<feature type="transmembrane region" description="Helical" evidence="5">
    <location>
        <begin position="308"/>
        <end position="329"/>
    </location>
</feature>
<comment type="subcellular location">
    <subcellularLocation>
        <location evidence="1">Membrane</location>
        <topology evidence="1">Multi-pass membrane protein</topology>
    </subcellularLocation>
</comment>
<dbReference type="InterPro" id="IPR038665">
    <property type="entry name" value="Voltage-dep_anion_channel_sf"/>
</dbReference>
<dbReference type="PANTHER" id="PTHR37955">
    <property type="entry name" value="TELLURITE RESISTANCE PROTEIN TEHA"/>
    <property type="match status" value="1"/>
</dbReference>
<dbReference type="KEGG" id="rpm:RSPPHO_02688"/>
<evidence type="ECO:0000313" key="6">
    <source>
        <dbReference type="EMBL" id="CCG09314.1"/>
    </source>
</evidence>
<accession>H6SNI3</accession>
<dbReference type="PANTHER" id="PTHR37955:SF1">
    <property type="entry name" value="DEP DOMAIN-CONTAINING PROTEIN"/>
    <property type="match status" value="1"/>
</dbReference>
<evidence type="ECO:0000256" key="5">
    <source>
        <dbReference type="SAM" id="Phobius"/>
    </source>
</evidence>
<dbReference type="GO" id="GO:0046583">
    <property type="term" value="F:monoatomic cation efflux transmembrane transporter activity"/>
    <property type="evidence" value="ECO:0007669"/>
    <property type="project" value="TreeGrafter"/>
</dbReference>
<dbReference type="HOGENOM" id="CLU_044414_0_0_5"/>
<evidence type="ECO:0000256" key="1">
    <source>
        <dbReference type="ARBA" id="ARBA00004141"/>
    </source>
</evidence>
<gene>
    <name evidence="6" type="ORF">RSPPHO_02688</name>
</gene>
<feature type="transmembrane region" description="Helical" evidence="5">
    <location>
        <begin position="341"/>
        <end position="360"/>
    </location>
</feature>
<evidence type="ECO:0000256" key="3">
    <source>
        <dbReference type="ARBA" id="ARBA00022989"/>
    </source>
</evidence>
<proteinExistence type="predicted"/>
<keyword evidence="4 5" id="KW-0472">Membrane</keyword>
<dbReference type="PATRIC" id="fig|1150469.3.peg.3054"/>
<dbReference type="eggNOG" id="COG1275">
    <property type="taxonomic scope" value="Bacteria"/>
</dbReference>
<protein>
    <submittedName>
        <fullName evidence="6">C4-dicarboxylate transporter</fullName>
    </submittedName>
</protein>
<feature type="transmembrane region" description="Helical" evidence="5">
    <location>
        <begin position="282"/>
        <end position="301"/>
    </location>
</feature>
<reference evidence="6 7" key="1">
    <citation type="submission" date="2012-02" db="EMBL/GenBank/DDBJ databases">
        <title>Shotgun genome sequence of Phaeospirillum photometricum DSM 122.</title>
        <authorList>
            <person name="Duquesne K."/>
            <person name="Sturgis J."/>
        </authorList>
    </citation>
    <scope>NUCLEOTIDE SEQUENCE [LARGE SCALE GENOMIC DNA]</scope>
    <source>
        <strain evidence="7">DSM122</strain>
    </source>
</reference>
<feature type="transmembrane region" description="Helical" evidence="5">
    <location>
        <begin position="254"/>
        <end position="276"/>
    </location>
</feature>
<sequence>MDAVMALTRRGFPCRAEYYNTLMYEGTACRDPPIHLSAQREPPMAETATAPLSPPHEAGTAHWLMHVPIPLFAMIMGLTGLGLAWRKAASVLGVPGQVGEGLLGLAATLFVGLALLYATKALRHFPEVRAEFNNPIRVNFFPTVSISLLLLSIAALPYSESLALGVWGLGALLHLMATVYLIGRWITRAHEITMINPAWFIPVVGNIIVPIAGTKLGFTEISWFFFAIGLVFWIVLFTIVFYRIVFHNPLATRFLPTLFILIAPPGVGTVSYLALTGGQIDVFTRVLLYSGLFITLLNFSMVRQFLKLPFFVSWWAYTFPMAAITIATLEYQHHLNHPGVAVLAWGLLGVTTLIIGSVFVRTSVELMRGHLFAPE</sequence>
<dbReference type="Gene3D" id="1.50.10.150">
    <property type="entry name" value="Voltage-dependent anion channel"/>
    <property type="match status" value="1"/>
</dbReference>
<evidence type="ECO:0000256" key="2">
    <source>
        <dbReference type="ARBA" id="ARBA00022692"/>
    </source>
</evidence>
<keyword evidence="2 5" id="KW-0812">Transmembrane</keyword>
<feature type="transmembrane region" description="Helical" evidence="5">
    <location>
        <begin position="97"/>
        <end position="118"/>
    </location>
</feature>
<dbReference type="InterPro" id="IPR052951">
    <property type="entry name" value="Tellurite_res_ion_channel"/>
</dbReference>
<name>H6SNI3_PARPM</name>
<keyword evidence="3 5" id="KW-1133">Transmembrane helix</keyword>
<organism evidence="6 7">
    <name type="scientific">Pararhodospirillum photometricum DSM 122</name>
    <dbReference type="NCBI Taxonomy" id="1150469"/>
    <lineage>
        <taxon>Bacteria</taxon>
        <taxon>Pseudomonadati</taxon>
        <taxon>Pseudomonadota</taxon>
        <taxon>Alphaproteobacteria</taxon>
        <taxon>Rhodospirillales</taxon>
        <taxon>Rhodospirillaceae</taxon>
        <taxon>Pararhodospirillum</taxon>
    </lineage>
</organism>
<evidence type="ECO:0000256" key="4">
    <source>
        <dbReference type="ARBA" id="ARBA00023136"/>
    </source>
</evidence>
<feature type="transmembrane region" description="Helical" evidence="5">
    <location>
        <begin position="138"/>
        <end position="158"/>
    </location>
</feature>
<dbReference type="AlphaFoldDB" id="H6SNI3"/>
<dbReference type="CDD" id="cd09323">
    <property type="entry name" value="TDT_SLAC1_like"/>
    <property type="match status" value="1"/>
</dbReference>
<dbReference type="Pfam" id="PF03595">
    <property type="entry name" value="SLAC1"/>
    <property type="match status" value="1"/>
</dbReference>
<feature type="transmembrane region" description="Helical" evidence="5">
    <location>
        <begin position="63"/>
        <end position="85"/>
    </location>
</feature>